<accession>A0A3P3ZQD7</accession>
<dbReference type="EMBL" id="UOYP01000471">
    <property type="protein sequence ID" value="VAY89091.1"/>
    <property type="molecule type" value="Genomic_DNA"/>
</dbReference>
<protein>
    <submittedName>
        <fullName evidence="1">Uncharacterized protein</fullName>
    </submittedName>
</protein>
<gene>
    <name evidence="1" type="ORF">CARN8_5220003</name>
</gene>
<reference evidence="1" key="1">
    <citation type="submission" date="2018-10" db="EMBL/GenBank/DDBJ databases">
        <authorList>
            <person name="Plewniak F."/>
        </authorList>
    </citation>
    <scope>NUCLEOTIDE SEQUENCE</scope>
</reference>
<organism evidence="1">
    <name type="scientific">mine drainage metagenome</name>
    <dbReference type="NCBI Taxonomy" id="410659"/>
    <lineage>
        <taxon>unclassified sequences</taxon>
        <taxon>metagenomes</taxon>
        <taxon>ecological metagenomes</taxon>
    </lineage>
</organism>
<dbReference type="AlphaFoldDB" id="A0A3P3ZQD7"/>
<name>A0A3P3ZQD7_9ZZZZ</name>
<proteinExistence type="predicted"/>
<evidence type="ECO:0000313" key="1">
    <source>
        <dbReference type="EMBL" id="VAY89091.1"/>
    </source>
</evidence>
<sequence length="267" mass="29819">MRKTGKGKGDIFLCRLAVWVLAGFYPLGAQAVLQDEIQVYDDTINDPGQWGLQMHLNSTPSGPQYIPPNDGMVDTHGYRSTAEISYGLTPTLEAGLYLPVVHGYYDGTQFAGPRVRMKWIPQKAPDTGGLFYGLNVEISDIKPIYEPTQQMMELRSIIGYRDAEWLYDINPTLDYNLRPGYRQGGPVFSPQIKVGRNVMPGFMAGFEYYSVLSTLTTMFPYSQQNNVLFAAVDINMKPWVINFGVGRGLTQAADGWTIKAIIDIPID</sequence>